<gene>
    <name evidence="2" type="ORF">PENSUB_6109</name>
</gene>
<reference evidence="2 3" key="1">
    <citation type="submission" date="2016-10" db="EMBL/GenBank/DDBJ databases">
        <title>Genome sequence of the ascomycete fungus Penicillium subrubescens.</title>
        <authorList>
            <person name="De Vries R.P."/>
            <person name="Peng M."/>
            <person name="Dilokpimol A."/>
            <person name="Hilden K."/>
            <person name="Makela M.R."/>
            <person name="Grigoriev I."/>
            <person name="Riley R."/>
            <person name="Granchi Z."/>
        </authorList>
    </citation>
    <scope>NUCLEOTIDE SEQUENCE [LARGE SCALE GENOMIC DNA]</scope>
    <source>
        <strain evidence="2 3">CBS 132785</strain>
    </source>
</reference>
<organism evidence="2 3">
    <name type="scientific">Penicillium subrubescens</name>
    <dbReference type="NCBI Taxonomy" id="1316194"/>
    <lineage>
        <taxon>Eukaryota</taxon>
        <taxon>Fungi</taxon>
        <taxon>Dikarya</taxon>
        <taxon>Ascomycota</taxon>
        <taxon>Pezizomycotina</taxon>
        <taxon>Eurotiomycetes</taxon>
        <taxon>Eurotiomycetidae</taxon>
        <taxon>Eurotiales</taxon>
        <taxon>Aspergillaceae</taxon>
        <taxon>Penicillium</taxon>
    </lineage>
</organism>
<evidence type="ECO:0000313" key="3">
    <source>
        <dbReference type="Proteomes" id="UP000186955"/>
    </source>
</evidence>
<dbReference type="AlphaFoldDB" id="A0A1Q5U3U0"/>
<comment type="caution">
    <text evidence="2">The sequence shown here is derived from an EMBL/GenBank/DDBJ whole genome shotgun (WGS) entry which is preliminary data.</text>
</comment>
<dbReference type="Proteomes" id="UP000186955">
    <property type="component" value="Unassembled WGS sequence"/>
</dbReference>
<protein>
    <submittedName>
        <fullName evidence="2">Uncharacterized protein</fullName>
    </submittedName>
</protein>
<evidence type="ECO:0000313" key="2">
    <source>
        <dbReference type="EMBL" id="OKP07149.1"/>
    </source>
</evidence>
<proteinExistence type="predicted"/>
<feature type="region of interest" description="Disordered" evidence="1">
    <location>
        <begin position="73"/>
        <end position="145"/>
    </location>
</feature>
<feature type="compositionally biased region" description="Basic and acidic residues" evidence="1">
    <location>
        <begin position="89"/>
        <end position="100"/>
    </location>
</feature>
<accession>A0A1Q5U3U0</accession>
<dbReference type="EMBL" id="MNBE01000583">
    <property type="protein sequence ID" value="OKP07149.1"/>
    <property type="molecule type" value="Genomic_DNA"/>
</dbReference>
<sequence length="253" mass="28217">MPLPTTSLETSRNPPEGTLINALDYVTGEHPLLPESTDLVLRDAESFKKQVMQHEKFWWDVFVCMQQRVQASTGSEPTEAHPAFTSDTSPHEESSTEKINQRVLGSELGKIGNKENPSLRPTANPSARGTFPDMKPEASKSRFTHGQSIPDHARLLQDFSEFQQRLQLLLRRLDEQEETTRLWKSRAEDNFCKLTVLGKAALDAISDAEKATQLRELLAESGAARPAIPPYPIPGHLLGLPGFISSLLFPYCI</sequence>
<evidence type="ECO:0000256" key="1">
    <source>
        <dbReference type="SAM" id="MobiDB-lite"/>
    </source>
</evidence>
<name>A0A1Q5U3U0_9EURO</name>
<keyword evidence="3" id="KW-1185">Reference proteome</keyword>
<feature type="compositionally biased region" description="Polar residues" evidence="1">
    <location>
        <begin position="115"/>
        <end position="127"/>
    </location>
</feature>